<sequence>MDSAQPDQGRTGVRAGSPAALLLRDFVNTLDVECATDAIDAPARLADWLAAHGLAPAGARADQSDVDLAATLREGLRTAMLAHHTLGAAASPLAGGGLPGDLERSLGRLPLRLTLDGGRPALVPLGGGTTAGLARIAAAVTESAADGTWPRLKVCLEDTCQWAFLDTSKNRSRSWCSMRVCGNRTKTRAYRARRRDRTATR</sequence>
<reference evidence="3" key="1">
    <citation type="journal article" date="2019" name="Int. J. Syst. Evol. Microbiol.">
        <title>The Global Catalogue of Microorganisms (GCM) 10K type strain sequencing project: providing services to taxonomists for standard genome sequencing and annotation.</title>
        <authorList>
            <consortium name="The Broad Institute Genomics Platform"/>
            <consortium name="The Broad Institute Genome Sequencing Center for Infectious Disease"/>
            <person name="Wu L."/>
            <person name="Ma J."/>
        </authorList>
    </citation>
    <scope>NUCLEOTIDE SEQUENCE [LARGE SCALE GENOMIC DNA]</scope>
    <source>
        <strain evidence="3">KCTC 42087</strain>
    </source>
</reference>
<organism evidence="2 3">
    <name type="scientific">Actinomadura rugatobispora</name>
    <dbReference type="NCBI Taxonomy" id="1994"/>
    <lineage>
        <taxon>Bacteria</taxon>
        <taxon>Bacillati</taxon>
        <taxon>Actinomycetota</taxon>
        <taxon>Actinomycetes</taxon>
        <taxon>Streptosporangiales</taxon>
        <taxon>Thermomonosporaceae</taxon>
        <taxon>Actinomadura</taxon>
    </lineage>
</organism>
<dbReference type="InterPro" id="IPR010852">
    <property type="entry name" value="ABATE"/>
</dbReference>
<evidence type="ECO:0000313" key="2">
    <source>
        <dbReference type="EMBL" id="MFC5753494.1"/>
    </source>
</evidence>
<gene>
    <name evidence="2" type="ORF">ACFPZN_48415</name>
</gene>
<protein>
    <submittedName>
        <fullName evidence="2">CGNR zinc finger domain-containing protein</fullName>
    </submittedName>
</protein>
<dbReference type="RefSeq" id="WP_378290561.1">
    <property type="nucleotide sequence ID" value="NZ_JBHSON010000114.1"/>
</dbReference>
<evidence type="ECO:0000259" key="1">
    <source>
        <dbReference type="Pfam" id="PF11706"/>
    </source>
</evidence>
<dbReference type="InterPro" id="IPR023286">
    <property type="entry name" value="ABATE_dom_sf"/>
</dbReference>
<dbReference type="Pfam" id="PF11706">
    <property type="entry name" value="zf-CGNR"/>
    <property type="match status" value="1"/>
</dbReference>
<dbReference type="PANTHER" id="PTHR35525:SF3">
    <property type="entry name" value="BLL6575 PROTEIN"/>
    <property type="match status" value="1"/>
</dbReference>
<name>A0ABW1AG29_9ACTN</name>
<proteinExistence type="predicted"/>
<dbReference type="EMBL" id="JBHSON010000114">
    <property type="protein sequence ID" value="MFC5753494.1"/>
    <property type="molecule type" value="Genomic_DNA"/>
</dbReference>
<keyword evidence="3" id="KW-1185">Reference proteome</keyword>
<dbReference type="PANTHER" id="PTHR35525">
    <property type="entry name" value="BLL6575 PROTEIN"/>
    <property type="match status" value="1"/>
</dbReference>
<comment type="caution">
    <text evidence="2">The sequence shown here is derived from an EMBL/GenBank/DDBJ whole genome shotgun (WGS) entry which is preliminary data.</text>
</comment>
<accession>A0ABW1AG29</accession>
<evidence type="ECO:0000313" key="3">
    <source>
        <dbReference type="Proteomes" id="UP001596074"/>
    </source>
</evidence>
<dbReference type="Proteomes" id="UP001596074">
    <property type="component" value="Unassembled WGS sequence"/>
</dbReference>
<dbReference type="Pfam" id="PF07336">
    <property type="entry name" value="ABATE"/>
    <property type="match status" value="1"/>
</dbReference>
<feature type="domain" description="Zinc finger CGNR" evidence="1">
    <location>
        <begin position="151"/>
        <end position="194"/>
    </location>
</feature>
<dbReference type="Gene3D" id="1.10.3300.10">
    <property type="entry name" value="Jann2411-like domain"/>
    <property type="match status" value="1"/>
</dbReference>
<dbReference type="SUPFAM" id="SSF160904">
    <property type="entry name" value="Jann2411-like"/>
    <property type="match status" value="1"/>
</dbReference>
<dbReference type="InterPro" id="IPR021005">
    <property type="entry name" value="Znf_CGNR"/>
</dbReference>